<dbReference type="SUPFAM" id="SSF52799">
    <property type="entry name" value="(Phosphotyrosine protein) phosphatases II"/>
    <property type="match status" value="1"/>
</dbReference>
<dbReference type="InterPro" id="IPR000387">
    <property type="entry name" value="Tyr_Pase_dom"/>
</dbReference>
<dbReference type="EC" id="3.1.3.48" evidence="2"/>
<protein>
    <recommendedName>
        <fullName evidence="2">protein-tyrosine-phosphatase</fullName>
        <ecNumber evidence="2">3.1.3.48</ecNumber>
    </recommendedName>
</protein>
<dbReference type="Gene3D" id="3.90.190.10">
    <property type="entry name" value="Protein tyrosine phosphatase superfamily"/>
    <property type="match status" value="1"/>
</dbReference>
<name>A0AAV0RQB7_9ROSI</name>
<dbReference type="PANTHER" id="PTHR10159">
    <property type="entry name" value="DUAL SPECIFICITY PROTEIN PHOSPHATASE"/>
    <property type="match status" value="1"/>
</dbReference>
<dbReference type="EMBL" id="CAMGYJ010000011">
    <property type="protein sequence ID" value="CAI0559772.1"/>
    <property type="molecule type" value="Genomic_DNA"/>
</dbReference>
<dbReference type="CDD" id="cd14498">
    <property type="entry name" value="DSP"/>
    <property type="match status" value="1"/>
</dbReference>
<feature type="domain" description="Tyrosine specific protein phosphatases" evidence="6">
    <location>
        <begin position="84"/>
        <end position="115"/>
    </location>
</feature>
<evidence type="ECO:0000313" key="7">
    <source>
        <dbReference type="EMBL" id="CAI0559772.1"/>
    </source>
</evidence>
<dbReference type="InterPro" id="IPR020422">
    <property type="entry name" value="TYR_PHOSPHATASE_DUAL_dom"/>
</dbReference>
<dbReference type="Pfam" id="PF00782">
    <property type="entry name" value="DSPc"/>
    <property type="match status" value="1"/>
</dbReference>
<dbReference type="GO" id="GO:0017017">
    <property type="term" value="F:MAP kinase tyrosine/serine/threonine phosphatase activity"/>
    <property type="evidence" value="ECO:0007669"/>
    <property type="project" value="TreeGrafter"/>
</dbReference>
<comment type="similarity">
    <text evidence="1">Belongs to the protein-tyrosine phosphatase family. Non-receptor class dual specificity subfamily.</text>
</comment>
<dbReference type="PROSITE" id="PS50054">
    <property type="entry name" value="TYR_PHOSPHATASE_DUAL"/>
    <property type="match status" value="1"/>
</dbReference>
<dbReference type="PROSITE" id="PS50056">
    <property type="entry name" value="TYR_PHOSPHATASE_2"/>
    <property type="match status" value="1"/>
</dbReference>
<keyword evidence="8" id="KW-1185">Reference proteome</keyword>
<dbReference type="GO" id="GO:0008330">
    <property type="term" value="F:protein tyrosine/threonine phosphatase activity"/>
    <property type="evidence" value="ECO:0007669"/>
    <property type="project" value="TreeGrafter"/>
</dbReference>
<dbReference type="GO" id="GO:0043409">
    <property type="term" value="P:negative regulation of MAPK cascade"/>
    <property type="evidence" value="ECO:0007669"/>
    <property type="project" value="TreeGrafter"/>
</dbReference>
<proteinExistence type="inferred from homology"/>
<evidence type="ECO:0000259" key="5">
    <source>
        <dbReference type="PROSITE" id="PS50054"/>
    </source>
</evidence>
<evidence type="ECO:0000256" key="1">
    <source>
        <dbReference type="ARBA" id="ARBA00008601"/>
    </source>
</evidence>
<organism evidence="7 8">
    <name type="scientific">Linum tenue</name>
    <dbReference type="NCBI Taxonomy" id="586396"/>
    <lineage>
        <taxon>Eukaryota</taxon>
        <taxon>Viridiplantae</taxon>
        <taxon>Streptophyta</taxon>
        <taxon>Embryophyta</taxon>
        <taxon>Tracheophyta</taxon>
        <taxon>Spermatophyta</taxon>
        <taxon>Magnoliopsida</taxon>
        <taxon>eudicotyledons</taxon>
        <taxon>Gunneridae</taxon>
        <taxon>Pentapetalae</taxon>
        <taxon>rosids</taxon>
        <taxon>fabids</taxon>
        <taxon>Malpighiales</taxon>
        <taxon>Linaceae</taxon>
        <taxon>Linum</taxon>
    </lineage>
</organism>
<evidence type="ECO:0000259" key="6">
    <source>
        <dbReference type="PROSITE" id="PS50056"/>
    </source>
</evidence>
<dbReference type="GO" id="GO:0005737">
    <property type="term" value="C:cytoplasm"/>
    <property type="evidence" value="ECO:0007669"/>
    <property type="project" value="TreeGrafter"/>
</dbReference>
<comment type="caution">
    <text evidence="7">The sequence shown here is derived from an EMBL/GenBank/DDBJ whole genome shotgun (WGS) entry which is preliminary data.</text>
</comment>
<evidence type="ECO:0000256" key="2">
    <source>
        <dbReference type="ARBA" id="ARBA00013064"/>
    </source>
</evidence>
<dbReference type="Proteomes" id="UP001154282">
    <property type="component" value="Unassembled WGS sequence"/>
</dbReference>
<sequence length="115" mass="12740">MKNQIAAIQKVINFSRCLKEDNIPCHIEDKLFLGSFSAANNKSVLKSNNATHVLTIANSLAPVYPNDFVYKGIAVADREDTNLRQYLDECINFVDKAKRHGGGVLVHCFVGTSRS</sequence>
<feature type="domain" description="Tyrosine-protein phosphatase" evidence="5">
    <location>
        <begin position="23"/>
        <end position="115"/>
    </location>
</feature>
<dbReference type="GO" id="GO:0033550">
    <property type="term" value="F:MAP kinase tyrosine phosphatase activity"/>
    <property type="evidence" value="ECO:0007669"/>
    <property type="project" value="TreeGrafter"/>
</dbReference>
<reference evidence="7" key="1">
    <citation type="submission" date="2022-08" db="EMBL/GenBank/DDBJ databases">
        <authorList>
            <person name="Gutierrez-Valencia J."/>
        </authorList>
    </citation>
    <scope>NUCLEOTIDE SEQUENCE</scope>
</reference>
<accession>A0AAV0RQB7</accession>
<keyword evidence="4" id="KW-0904">Protein phosphatase</keyword>
<dbReference type="PANTHER" id="PTHR10159:SF511">
    <property type="entry name" value="DUAL SPECIFICITY PROTEIN PHOSPHATASE 1"/>
    <property type="match status" value="1"/>
</dbReference>
<dbReference type="AlphaFoldDB" id="A0AAV0RQB7"/>
<keyword evidence="3" id="KW-0378">Hydrolase</keyword>
<evidence type="ECO:0000256" key="4">
    <source>
        <dbReference type="ARBA" id="ARBA00022912"/>
    </source>
</evidence>
<dbReference type="InterPro" id="IPR000340">
    <property type="entry name" value="Dual-sp_phosphatase_cat-dom"/>
</dbReference>
<evidence type="ECO:0000256" key="3">
    <source>
        <dbReference type="ARBA" id="ARBA00022801"/>
    </source>
</evidence>
<evidence type="ECO:0000313" key="8">
    <source>
        <dbReference type="Proteomes" id="UP001154282"/>
    </source>
</evidence>
<gene>
    <name evidence="7" type="ORF">LITE_LOCUS49372</name>
</gene>
<dbReference type="InterPro" id="IPR029021">
    <property type="entry name" value="Prot-tyrosine_phosphatase-like"/>
</dbReference>